<feature type="chain" id="PRO_5001754812" evidence="1">
    <location>
        <begin position="29"/>
        <end position="672"/>
    </location>
</feature>
<dbReference type="Pfam" id="PF06980">
    <property type="entry name" value="DUF1302"/>
    <property type="match status" value="1"/>
</dbReference>
<dbReference type="RefSeq" id="WP_081875260.1">
    <property type="nucleotide sequence ID" value="NZ_BBIO01000001.1"/>
</dbReference>
<proteinExistence type="predicted"/>
<feature type="signal peptide" evidence="1">
    <location>
        <begin position="1"/>
        <end position="28"/>
    </location>
</feature>
<gene>
    <name evidence="2" type="ORF">M2A_0056</name>
</gene>
<sequence length="672" mass="71920">MTTRNLRLLLTVCSLTAVGAFGGGVSQAAEFELGEANLAIDTVGSVGFGVRVHDQDCTFISEPNGGCSSNGAFFGINDDDGNVNFERGDFINATAKITTDFDLRWRNYGAFVRASAFYDYIGAEKAGQNSTRFGRRPLNDSLRGSSPESRAGRDFKLLDAFVYGNFNVGNNLPLNVRVGNQVINWGESLFIQGGINSNLSFDVTALRTPGAELKEAVLPQPAFYAGLGLPANFNLAAYYVWDYKRTKIDTVGTYFSGSDGAGEEGAYIMNGVEFAESILTPFGPLTPQQADAQGFLVPRTAGTEAGDQGQWGVKLGYYAEWLNQGTDLGFYFQNFHNKLPIGTFTASQVPGSPNWGQTCLGIVGNGGAPASTCINNEAVVGGILLNGAAFKEYRNTYIEDIEMWGASFNTSIDLLGGTALAGEIAYSSNMPFQINDVEVNANDLDRSLAGQAAAFVGATPGATINDLVTFLGTQNATPLLTQWSSLTNSGEIPGFKRANVVTGQIHTLSTLTASEPIVDFSGADLMVLLANVGFQYLPDQSDDNERFSIPRSGAGHANPLVSNFLGQGLDGHYATSTSWGYRLVGALDYNNAFGIPWTVTPSIQFAHDVSGFSAGPVGPGFVEGRKTVSLGVSASYQNSWRAEIRYTNSFGNKFNNYSYDKDFATFNVSYAF</sequence>
<name>A0A081B689_9HYPH</name>
<organism evidence="2 3">
    <name type="scientific">Tepidicaulis marinus</name>
    <dbReference type="NCBI Taxonomy" id="1333998"/>
    <lineage>
        <taxon>Bacteria</taxon>
        <taxon>Pseudomonadati</taxon>
        <taxon>Pseudomonadota</taxon>
        <taxon>Alphaproteobacteria</taxon>
        <taxon>Hyphomicrobiales</taxon>
        <taxon>Parvibaculaceae</taxon>
        <taxon>Tepidicaulis</taxon>
    </lineage>
</organism>
<dbReference type="Proteomes" id="UP000028702">
    <property type="component" value="Unassembled WGS sequence"/>
</dbReference>
<dbReference type="EMBL" id="BBIO01000001">
    <property type="protein sequence ID" value="GAK43557.1"/>
    <property type="molecule type" value="Genomic_DNA"/>
</dbReference>
<dbReference type="InterPro" id="IPR010727">
    <property type="entry name" value="DUF1302"/>
</dbReference>
<dbReference type="eggNOG" id="COG3203">
    <property type="taxonomic scope" value="Bacteria"/>
</dbReference>
<accession>A0A081B689</accession>
<comment type="caution">
    <text evidence="2">The sequence shown here is derived from an EMBL/GenBank/DDBJ whole genome shotgun (WGS) entry which is preliminary data.</text>
</comment>
<evidence type="ECO:0000313" key="3">
    <source>
        <dbReference type="Proteomes" id="UP000028702"/>
    </source>
</evidence>
<evidence type="ECO:0000313" key="2">
    <source>
        <dbReference type="EMBL" id="GAK43557.1"/>
    </source>
</evidence>
<protein>
    <submittedName>
        <fullName evidence="2">Conserved protein</fullName>
    </submittedName>
</protein>
<keyword evidence="3" id="KW-1185">Reference proteome</keyword>
<keyword evidence="1" id="KW-0732">Signal</keyword>
<dbReference type="STRING" id="1333998.M2A_0056"/>
<dbReference type="AlphaFoldDB" id="A0A081B689"/>
<evidence type="ECO:0000256" key="1">
    <source>
        <dbReference type="SAM" id="SignalP"/>
    </source>
</evidence>
<reference evidence="2 3" key="1">
    <citation type="submission" date="2014-07" db="EMBL/GenBank/DDBJ databases">
        <title>Tepidicaulis marinum gen. nov., sp. nov., a novel marine bacterium denitrifying nitrate to nitrous oxide strictly under microaerobic conditions.</title>
        <authorList>
            <person name="Takeuchi M."/>
            <person name="Yamagishi T."/>
            <person name="Kamagata Y."/>
            <person name="Oshima K."/>
            <person name="Hattori M."/>
            <person name="Katayama T."/>
            <person name="Hanada S."/>
            <person name="Tamaki H."/>
            <person name="Marumo K."/>
            <person name="Maeda H."/>
            <person name="Nedachi M."/>
            <person name="Iwasaki W."/>
            <person name="Suwa Y."/>
            <person name="Sakata S."/>
        </authorList>
    </citation>
    <scope>NUCLEOTIDE SEQUENCE [LARGE SCALE GENOMIC DNA]</scope>
    <source>
        <strain evidence="2 3">MA2</strain>
    </source>
</reference>